<dbReference type="GO" id="GO:0016491">
    <property type="term" value="F:oxidoreductase activity"/>
    <property type="evidence" value="ECO:0007669"/>
    <property type="project" value="UniProtKB-KW"/>
</dbReference>
<dbReference type="Pfam" id="PF02738">
    <property type="entry name" value="MoCoBD_1"/>
    <property type="match status" value="1"/>
</dbReference>
<dbReference type="InterPro" id="IPR000674">
    <property type="entry name" value="Ald_Oxase/Xan_DH_a/b"/>
</dbReference>
<gene>
    <name evidence="5" type="ORF">GCM10011519_30790</name>
</gene>
<evidence type="ECO:0000256" key="1">
    <source>
        <dbReference type="ARBA" id="ARBA00022505"/>
    </source>
</evidence>
<dbReference type="InterPro" id="IPR036856">
    <property type="entry name" value="Ald_Oxase/Xan_DH_a/b_sf"/>
</dbReference>
<reference evidence="5" key="1">
    <citation type="journal article" date="2014" name="Int. J. Syst. Evol. Microbiol.">
        <title>Complete genome sequence of Corynebacterium casei LMG S-19264T (=DSM 44701T), isolated from a smear-ripened cheese.</title>
        <authorList>
            <consortium name="US DOE Joint Genome Institute (JGI-PGF)"/>
            <person name="Walter F."/>
            <person name="Albersmeier A."/>
            <person name="Kalinowski J."/>
            <person name="Ruckert C."/>
        </authorList>
    </citation>
    <scope>NUCLEOTIDE SEQUENCE</scope>
    <source>
        <strain evidence="5">CGMCC 1.16067</strain>
    </source>
</reference>
<dbReference type="PANTHER" id="PTHR11908">
    <property type="entry name" value="XANTHINE DEHYDROGENASE"/>
    <property type="match status" value="1"/>
</dbReference>
<reference evidence="5" key="2">
    <citation type="submission" date="2020-09" db="EMBL/GenBank/DDBJ databases">
        <authorList>
            <person name="Sun Q."/>
            <person name="Zhou Y."/>
        </authorList>
    </citation>
    <scope>NUCLEOTIDE SEQUENCE</scope>
    <source>
        <strain evidence="5">CGMCC 1.16067</strain>
    </source>
</reference>
<organism evidence="5 6">
    <name type="scientific">Marmoricola endophyticus</name>
    <dbReference type="NCBI Taxonomy" id="2040280"/>
    <lineage>
        <taxon>Bacteria</taxon>
        <taxon>Bacillati</taxon>
        <taxon>Actinomycetota</taxon>
        <taxon>Actinomycetes</taxon>
        <taxon>Propionibacteriales</taxon>
        <taxon>Nocardioidaceae</taxon>
        <taxon>Marmoricola</taxon>
    </lineage>
</organism>
<feature type="domain" description="Aldehyde oxidase/xanthine dehydrogenase a/b hammerhead" evidence="4">
    <location>
        <begin position="25"/>
        <end position="131"/>
    </location>
</feature>
<feature type="region of interest" description="Disordered" evidence="3">
    <location>
        <begin position="1"/>
        <end position="21"/>
    </location>
</feature>
<keyword evidence="6" id="KW-1185">Reference proteome</keyword>
<dbReference type="SUPFAM" id="SSF56003">
    <property type="entry name" value="Molybdenum cofactor-binding domain"/>
    <property type="match status" value="1"/>
</dbReference>
<evidence type="ECO:0000256" key="2">
    <source>
        <dbReference type="ARBA" id="ARBA00023002"/>
    </source>
</evidence>
<dbReference type="GO" id="GO:0005506">
    <property type="term" value="F:iron ion binding"/>
    <property type="evidence" value="ECO:0007669"/>
    <property type="project" value="InterPro"/>
</dbReference>
<accession>A0A917BSH0</accession>
<feature type="compositionally biased region" description="Polar residues" evidence="3">
    <location>
        <begin position="1"/>
        <end position="15"/>
    </location>
</feature>
<protein>
    <submittedName>
        <fullName evidence="5">Xanthine dehydrogenase</fullName>
    </submittedName>
</protein>
<dbReference type="Pfam" id="PF01315">
    <property type="entry name" value="Ald_Xan_dh_C"/>
    <property type="match status" value="1"/>
</dbReference>
<name>A0A917BSH0_9ACTN</name>
<evidence type="ECO:0000259" key="4">
    <source>
        <dbReference type="SMART" id="SM01008"/>
    </source>
</evidence>
<keyword evidence="1" id="KW-0500">Molybdenum</keyword>
<dbReference type="AlphaFoldDB" id="A0A917BSH0"/>
<dbReference type="InterPro" id="IPR016208">
    <property type="entry name" value="Ald_Oxase/xanthine_DH-like"/>
</dbReference>
<dbReference type="InterPro" id="IPR046867">
    <property type="entry name" value="AldOxase/xan_DH_MoCoBD2"/>
</dbReference>
<dbReference type="Gene3D" id="3.30.365.10">
    <property type="entry name" value="Aldehyde oxidase/xanthine dehydrogenase, molybdopterin binding domain"/>
    <property type="match status" value="5"/>
</dbReference>
<dbReference type="SUPFAM" id="SSF54665">
    <property type="entry name" value="CO dehydrogenase molybdoprotein N-domain-like"/>
    <property type="match status" value="1"/>
</dbReference>
<evidence type="ECO:0000256" key="3">
    <source>
        <dbReference type="SAM" id="MobiDB-lite"/>
    </source>
</evidence>
<evidence type="ECO:0000313" key="5">
    <source>
        <dbReference type="EMBL" id="GGF54726.1"/>
    </source>
</evidence>
<evidence type="ECO:0000313" key="6">
    <source>
        <dbReference type="Proteomes" id="UP000649179"/>
    </source>
</evidence>
<keyword evidence="2" id="KW-0560">Oxidoreductase</keyword>
<sequence>MTATPITARSMGTSLDRQDGREKVTGHATYAVEHPVDDVLQVWMVQAPVARGTVRRVDAGAALAHPGVVRVLDHESAPRMPADDDRDLEYSVLQDDRIRFRGQVVALVLAESSEAAREGARLVRVDYAEEPHAVTMDDAEAYAPESGVNGGHETDYADGDLDAAIHDSAVVVEQTYTTPHEFNSPMEPHGATALWDGAMLTMWDSTQAVHAMRSTFAPLLGLGEEQVRVLAPYVGGGFGSKGGPKAPDVAAALAALAVEGRPVRLATTRQQMFSLAGYRTQTVSHVRLGADADGRLRGVGHEAISQTSGFKEFAEQTASAARMLYAAEARSSTHRVVPLDVSVPSWMRAPGEMPGMFAHEVAMDELAVAAGIDPVELRVRNEPDVDPETGKPFNDRRLVECLRKGGERFGWTGRTGPTRATDGDWWVGTGVAASTYPTLWMPGNTCRIEVLDGGRYAVSIGAVDIGQGARTVLTQISADALGVDPSAVDLAVADSDLPVATVAGGSAGTGSWGTAIVQTAQQLRADHGADPEVGVHTTSTTEEYPDMEAHALHSFGAVYAEVRVHRWTGELRVPRLHGTFSVGRVINPVTGRSQLLGGLVMGLSGALFEEGWRDPRYGHVVTQDLASYHVAAHADVKDVQAFWLDEEDPLATPYGGRGIGEIGIVGTAAAIANAAYDATGIRVRDLPLTADRFLG</sequence>
<comment type="caution">
    <text evidence="5">The sequence shown here is derived from an EMBL/GenBank/DDBJ whole genome shotgun (WGS) entry which is preliminary data.</text>
</comment>
<dbReference type="EMBL" id="BMKQ01000001">
    <property type="protein sequence ID" value="GGF54726.1"/>
    <property type="molecule type" value="Genomic_DNA"/>
</dbReference>
<dbReference type="Gene3D" id="3.90.1170.50">
    <property type="entry name" value="Aldehyde oxidase/xanthine dehydrogenase, a/b hammerhead"/>
    <property type="match status" value="1"/>
</dbReference>
<dbReference type="SMART" id="SM01008">
    <property type="entry name" value="Ald_Xan_dh_C"/>
    <property type="match status" value="1"/>
</dbReference>
<dbReference type="PANTHER" id="PTHR11908:SF132">
    <property type="entry name" value="ALDEHYDE OXIDASE 1-RELATED"/>
    <property type="match status" value="1"/>
</dbReference>
<proteinExistence type="predicted"/>
<dbReference type="Proteomes" id="UP000649179">
    <property type="component" value="Unassembled WGS sequence"/>
</dbReference>
<dbReference type="Pfam" id="PF20256">
    <property type="entry name" value="MoCoBD_2"/>
    <property type="match status" value="2"/>
</dbReference>
<dbReference type="InterPro" id="IPR037165">
    <property type="entry name" value="AldOxase/xan_DH_Mopterin-bd_sf"/>
</dbReference>
<dbReference type="InterPro" id="IPR008274">
    <property type="entry name" value="AldOxase/xan_DH_MoCoBD1"/>
</dbReference>
<dbReference type="RefSeq" id="WP_188780570.1">
    <property type="nucleotide sequence ID" value="NZ_BMKQ01000001.1"/>
</dbReference>